<dbReference type="Pfam" id="PF00561">
    <property type="entry name" value="Abhydrolase_1"/>
    <property type="match status" value="1"/>
</dbReference>
<dbReference type="Proteomes" id="UP001153714">
    <property type="component" value="Chromosome 20"/>
</dbReference>
<dbReference type="GO" id="GO:0016020">
    <property type="term" value="C:membrane"/>
    <property type="evidence" value="ECO:0007669"/>
    <property type="project" value="TreeGrafter"/>
</dbReference>
<sequence>MLNCAVITCRLRSANVSLKKGGISFHRFSKLALEKERELILEMPWGKMSALCWGDPVDPPILLCHGRLDSCSSFRPLVQCLPPKYFYVSVELPGNGRSDHYPKRGNLNVIDFVPPINKISDYFKWKKFTYIGHSAGAAIGKYLNQFKPGLISRMVDVEPEPVYGFIVKDMPAWYNFYCSAPYCGSEGHKKFHSGTDNSPKYTYEEIRNKIMKTRGLSEDKVEHVLERCLVASGDGLYRLTFDQRFKCLVYSPFPYDSLYKFFTEPKTPTMGMFATESIARNSYKAFPFSMDDTAWKHGNYSHVILEGGHDIHLQNPEEVALHITKFLSDNPE</sequence>
<dbReference type="GO" id="GO:0016787">
    <property type="term" value="F:hydrolase activity"/>
    <property type="evidence" value="ECO:0007669"/>
    <property type="project" value="UniProtKB-KW"/>
</dbReference>
<dbReference type="PANTHER" id="PTHR43798:SF14">
    <property type="entry name" value="SERINE HYDROLASE-LIKE PROTEIN DDB_G0286239"/>
    <property type="match status" value="1"/>
</dbReference>
<keyword evidence="2" id="KW-0378">Hydrolase</keyword>
<dbReference type="InterPro" id="IPR000073">
    <property type="entry name" value="AB_hydrolase_1"/>
</dbReference>
<evidence type="ECO:0000313" key="5">
    <source>
        <dbReference type="Proteomes" id="UP001153714"/>
    </source>
</evidence>
<evidence type="ECO:0000259" key="3">
    <source>
        <dbReference type="Pfam" id="PF00561"/>
    </source>
</evidence>
<dbReference type="EMBL" id="OU893351">
    <property type="protein sequence ID" value="CAG9789722.1"/>
    <property type="molecule type" value="Genomic_DNA"/>
</dbReference>
<feature type="domain" description="AB hydrolase-1" evidence="3">
    <location>
        <begin position="59"/>
        <end position="177"/>
    </location>
</feature>
<dbReference type="SUPFAM" id="SSF53474">
    <property type="entry name" value="alpha/beta-Hydrolases"/>
    <property type="match status" value="1"/>
</dbReference>
<dbReference type="PANTHER" id="PTHR43798">
    <property type="entry name" value="MONOACYLGLYCEROL LIPASE"/>
    <property type="match status" value="1"/>
</dbReference>
<evidence type="ECO:0000256" key="1">
    <source>
        <dbReference type="ARBA" id="ARBA00008645"/>
    </source>
</evidence>
<evidence type="ECO:0000313" key="4">
    <source>
        <dbReference type="EMBL" id="CAG9789722.1"/>
    </source>
</evidence>
<dbReference type="InterPro" id="IPR029058">
    <property type="entry name" value="AB_hydrolase_fold"/>
</dbReference>
<name>A0A9N9R534_9NEOP</name>
<gene>
    <name evidence="4" type="ORF">DIATSA_LOCUS7429</name>
</gene>
<dbReference type="Gene3D" id="3.40.50.1820">
    <property type="entry name" value="alpha/beta hydrolase"/>
    <property type="match status" value="1"/>
</dbReference>
<dbReference type="InterPro" id="IPR050266">
    <property type="entry name" value="AB_hydrolase_sf"/>
</dbReference>
<reference evidence="4" key="2">
    <citation type="submission" date="2022-10" db="EMBL/GenBank/DDBJ databases">
        <authorList>
            <consortium name="ENA_rothamsted_submissions"/>
            <consortium name="culmorum"/>
            <person name="King R."/>
        </authorList>
    </citation>
    <scope>NUCLEOTIDE SEQUENCE</scope>
</reference>
<keyword evidence="5" id="KW-1185">Reference proteome</keyword>
<dbReference type="AlphaFoldDB" id="A0A9N9R534"/>
<accession>A0A9N9R534</accession>
<evidence type="ECO:0000256" key="2">
    <source>
        <dbReference type="ARBA" id="ARBA00022801"/>
    </source>
</evidence>
<dbReference type="OrthoDB" id="6431331at2759"/>
<reference evidence="4" key="1">
    <citation type="submission" date="2021-12" db="EMBL/GenBank/DDBJ databases">
        <authorList>
            <person name="King R."/>
        </authorList>
    </citation>
    <scope>NUCLEOTIDE SEQUENCE</scope>
</reference>
<proteinExistence type="inferred from homology"/>
<comment type="similarity">
    <text evidence="1">Belongs to the AB hydrolase superfamily.</text>
</comment>
<protein>
    <recommendedName>
        <fullName evidence="3">AB hydrolase-1 domain-containing protein</fullName>
    </recommendedName>
</protein>
<organism evidence="4 5">
    <name type="scientific">Diatraea saccharalis</name>
    <name type="common">sugarcane borer</name>
    <dbReference type="NCBI Taxonomy" id="40085"/>
    <lineage>
        <taxon>Eukaryota</taxon>
        <taxon>Metazoa</taxon>
        <taxon>Ecdysozoa</taxon>
        <taxon>Arthropoda</taxon>
        <taxon>Hexapoda</taxon>
        <taxon>Insecta</taxon>
        <taxon>Pterygota</taxon>
        <taxon>Neoptera</taxon>
        <taxon>Endopterygota</taxon>
        <taxon>Lepidoptera</taxon>
        <taxon>Glossata</taxon>
        <taxon>Ditrysia</taxon>
        <taxon>Pyraloidea</taxon>
        <taxon>Crambidae</taxon>
        <taxon>Crambinae</taxon>
        <taxon>Diatraea</taxon>
    </lineage>
</organism>